<dbReference type="WBParaSite" id="PSU_v2.g9036.t1">
    <property type="protein sequence ID" value="PSU_v2.g9036.t1"/>
    <property type="gene ID" value="PSU_v2.g9036"/>
</dbReference>
<name>A0A914Z9N6_9BILA</name>
<evidence type="ECO:0000313" key="2">
    <source>
        <dbReference type="Proteomes" id="UP000887577"/>
    </source>
</evidence>
<organism evidence="2 3">
    <name type="scientific">Panagrolaimus superbus</name>
    <dbReference type="NCBI Taxonomy" id="310955"/>
    <lineage>
        <taxon>Eukaryota</taxon>
        <taxon>Metazoa</taxon>
        <taxon>Ecdysozoa</taxon>
        <taxon>Nematoda</taxon>
        <taxon>Chromadorea</taxon>
        <taxon>Rhabditida</taxon>
        <taxon>Tylenchina</taxon>
        <taxon>Panagrolaimomorpha</taxon>
        <taxon>Panagrolaimoidea</taxon>
        <taxon>Panagrolaimidae</taxon>
        <taxon>Panagrolaimus</taxon>
    </lineage>
</organism>
<reference evidence="3" key="1">
    <citation type="submission" date="2022-11" db="UniProtKB">
        <authorList>
            <consortium name="WormBaseParasite"/>
        </authorList>
    </citation>
    <scope>IDENTIFICATION</scope>
</reference>
<proteinExistence type="predicted"/>
<sequence>MPQMVDLDEIKPISLENVIKLSLVGWEKAIIIFKQICFFSLKIAAPLKKQSRQNGIAPPIPSVICDSLISPNRDSSISPTVSTSSSRAAIVLGNLHQSLRRALNVHPEKYRSSRHRLYSRSASPFSGGQMAPARSRSIDDELNRRLKNRARGSLTQEYSGVATLKVPDETCFVTLNDRDFDGFPVEILCPDGTDYIFTDDEDDAIIPREIITINVSGLRFQTQEKTLKRFVFF</sequence>
<accession>A0A914Z9N6</accession>
<protein>
    <submittedName>
        <fullName evidence="3">Uncharacterized protein</fullName>
    </submittedName>
</protein>
<keyword evidence="2" id="KW-1185">Reference proteome</keyword>
<dbReference type="AlphaFoldDB" id="A0A914Z9N6"/>
<evidence type="ECO:0000313" key="3">
    <source>
        <dbReference type="WBParaSite" id="PSU_v2.g9036.t1"/>
    </source>
</evidence>
<feature type="region of interest" description="Disordered" evidence="1">
    <location>
        <begin position="120"/>
        <end position="139"/>
    </location>
</feature>
<dbReference type="Proteomes" id="UP000887577">
    <property type="component" value="Unplaced"/>
</dbReference>
<evidence type="ECO:0000256" key="1">
    <source>
        <dbReference type="SAM" id="MobiDB-lite"/>
    </source>
</evidence>